<name>A0A495JC45_9ACTN</name>
<keyword evidence="1" id="KW-0472">Membrane</keyword>
<protein>
    <submittedName>
        <fullName evidence="2">Uncharacterized protein</fullName>
    </submittedName>
</protein>
<proteinExistence type="predicted"/>
<dbReference type="EMBL" id="RBKT01000001">
    <property type="protein sequence ID" value="RKR85942.1"/>
    <property type="molecule type" value="Genomic_DNA"/>
</dbReference>
<dbReference type="AlphaFoldDB" id="A0A495JC45"/>
<keyword evidence="1" id="KW-0812">Transmembrane</keyword>
<feature type="transmembrane region" description="Helical" evidence="1">
    <location>
        <begin position="6"/>
        <end position="24"/>
    </location>
</feature>
<organism evidence="2 3">
    <name type="scientific">Micromonospora pisi</name>
    <dbReference type="NCBI Taxonomy" id="589240"/>
    <lineage>
        <taxon>Bacteria</taxon>
        <taxon>Bacillati</taxon>
        <taxon>Actinomycetota</taxon>
        <taxon>Actinomycetes</taxon>
        <taxon>Micromonosporales</taxon>
        <taxon>Micromonosporaceae</taxon>
        <taxon>Micromonospora</taxon>
    </lineage>
</organism>
<evidence type="ECO:0000256" key="1">
    <source>
        <dbReference type="SAM" id="Phobius"/>
    </source>
</evidence>
<accession>A0A495JC45</accession>
<evidence type="ECO:0000313" key="2">
    <source>
        <dbReference type="EMBL" id="RKR85942.1"/>
    </source>
</evidence>
<keyword evidence="3" id="KW-1185">Reference proteome</keyword>
<comment type="caution">
    <text evidence="2">The sequence shown here is derived from an EMBL/GenBank/DDBJ whole genome shotgun (WGS) entry which is preliminary data.</text>
</comment>
<gene>
    <name evidence="2" type="ORF">BDK92_0160</name>
</gene>
<dbReference type="RefSeq" id="WP_121153641.1">
    <property type="nucleotide sequence ID" value="NZ_RBKT01000001.1"/>
</dbReference>
<keyword evidence="1" id="KW-1133">Transmembrane helix</keyword>
<dbReference type="Proteomes" id="UP000277671">
    <property type="component" value="Unassembled WGS sequence"/>
</dbReference>
<sequence length="65" mass="6858">MAVVGAILGLGAAVLVVLVVYLGWRDRNRQFSAEDPTASRVPTFEAERLAAEGNLRGPDKAAGFS</sequence>
<evidence type="ECO:0000313" key="3">
    <source>
        <dbReference type="Proteomes" id="UP000277671"/>
    </source>
</evidence>
<reference evidence="2 3" key="1">
    <citation type="submission" date="2018-10" db="EMBL/GenBank/DDBJ databases">
        <title>Sequencing the genomes of 1000 actinobacteria strains.</title>
        <authorList>
            <person name="Klenk H.-P."/>
        </authorList>
    </citation>
    <scope>NUCLEOTIDE SEQUENCE [LARGE SCALE GENOMIC DNA]</scope>
    <source>
        <strain evidence="2 3">DSM 45175</strain>
    </source>
</reference>